<protein>
    <submittedName>
        <fullName evidence="4">MBL fold metallo-hydrolase RNA specificity domain-containing protein</fullName>
    </submittedName>
</protein>
<organism evidence="4 5">
    <name type="scientific">Eiseniibacteriota bacterium</name>
    <dbReference type="NCBI Taxonomy" id="2212470"/>
    <lineage>
        <taxon>Bacteria</taxon>
        <taxon>Candidatus Eiseniibacteriota</taxon>
    </lineage>
</organism>
<dbReference type="PANTHER" id="PTHR11203:SF37">
    <property type="entry name" value="INTEGRATOR COMPLEX SUBUNIT 11"/>
    <property type="match status" value="1"/>
</dbReference>
<evidence type="ECO:0000313" key="4">
    <source>
        <dbReference type="EMBL" id="MFC1799900.1"/>
    </source>
</evidence>
<dbReference type="Pfam" id="PF07521">
    <property type="entry name" value="RMMBL"/>
    <property type="match status" value="1"/>
</dbReference>
<dbReference type="Gene3D" id="3.40.50.10890">
    <property type="match status" value="1"/>
</dbReference>
<evidence type="ECO:0000256" key="1">
    <source>
        <dbReference type="ARBA" id="ARBA00022801"/>
    </source>
</evidence>
<dbReference type="InterPro" id="IPR036866">
    <property type="entry name" value="RibonucZ/Hydroxyglut_hydro"/>
</dbReference>
<accession>A0ABV6YPA2</accession>
<name>A0ABV6YPA2_UNCEI</name>
<reference evidence="4 5" key="1">
    <citation type="submission" date="2024-09" db="EMBL/GenBank/DDBJ databases">
        <authorList>
            <person name="D'Angelo T."/>
        </authorList>
    </citation>
    <scope>NUCLEOTIDE SEQUENCE [LARGE SCALE GENOMIC DNA]</scope>
    <source>
        <strain evidence="4">SAG AM-311-F02</strain>
    </source>
</reference>
<dbReference type="PANTHER" id="PTHR11203">
    <property type="entry name" value="CLEAVAGE AND POLYADENYLATION SPECIFICITY FACTOR FAMILY MEMBER"/>
    <property type="match status" value="1"/>
</dbReference>
<evidence type="ECO:0000259" key="3">
    <source>
        <dbReference type="SMART" id="SM01027"/>
    </source>
</evidence>
<dbReference type="InterPro" id="IPR022712">
    <property type="entry name" value="Beta_Casp"/>
</dbReference>
<sequence>MEMKLSFLGAAQNVTGSRYLLEANGKRILVDCGLYQERDFRGRNWDPFPVPPKSIDLVLLTHAHLDHSGYLPKLVKSGFRGRIYSTKATSEIAKIALLDSAHLLTEDAEYKKRRHAKEKRKGPYPELPLYTEADAEKSFPLFREVRYEEPVEVGDGLEATYHDAGHILGASHVTLRVTHGGEVRTILFSGDIGRWDKPILRDPTIIEQADYVVMESTYGNRDHEDPQDIDSMLEDIVNSTCKLGGNICIPSFAIGRTQEVLYRLNELLVEERIPHCKVFIDSPMAVRVTEVFKQHRELFDEEMMDFIKDGQSPFRFPELKMVTTVRDSKAINSVRKGALIIAGSGMCTGGRIKHHLANNIDRKESTVLFVGYQAVGTLGRHIVEGASEVRLFGKKYPVKARVTQIHGFSAHADRGELLKWVSGLAPGPRRVFITHGEPESANAMADLLRQEKGWKVSVPEYKDEAILS</sequence>
<dbReference type="SMART" id="SM01027">
    <property type="entry name" value="Beta-Casp"/>
    <property type="match status" value="1"/>
</dbReference>
<evidence type="ECO:0000259" key="2">
    <source>
        <dbReference type="SMART" id="SM00849"/>
    </source>
</evidence>
<dbReference type="InterPro" id="IPR001279">
    <property type="entry name" value="Metallo-B-lactamas"/>
</dbReference>
<dbReference type="CDD" id="cd16295">
    <property type="entry name" value="TTHA0252-CPSF-like_MBL-fold"/>
    <property type="match status" value="1"/>
</dbReference>
<comment type="caution">
    <text evidence="4">The sequence shown here is derived from an EMBL/GenBank/DDBJ whole genome shotgun (WGS) entry which is preliminary data.</text>
</comment>
<dbReference type="InterPro" id="IPR050698">
    <property type="entry name" value="MBL"/>
</dbReference>
<dbReference type="InterPro" id="IPR011108">
    <property type="entry name" value="RMMBL"/>
</dbReference>
<evidence type="ECO:0000313" key="5">
    <source>
        <dbReference type="Proteomes" id="UP001594288"/>
    </source>
</evidence>
<keyword evidence="1" id="KW-0378">Hydrolase</keyword>
<keyword evidence="5" id="KW-1185">Reference proteome</keyword>
<proteinExistence type="predicted"/>
<dbReference type="SMART" id="SM00849">
    <property type="entry name" value="Lactamase_B"/>
    <property type="match status" value="1"/>
</dbReference>
<dbReference type="Pfam" id="PF16661">
    <property type="entry name" value="Lactamase_B_6"/>
    <property type="match status" value="1"/>
</dbReference>
<gene>
    <name evidence="4" type="ORF">ACFL2Z_03210</name>
</gene>
<feature type="domain" description="Metallo-beta-lactamase" evidence="2">
    <location>
        <begin position="15"/>
        <end position="223"/>
    </location>
</feature>
<dbReference type="Gene3D" id="3.60.15.10">
    <property type="entry name" value="Ribonuclease Z/Hydroxyacylglutathione hydrolase-like"/>
    <property type="match status" value="1"/>
</dbReference>
<dbReference type="SUPFAM" id="SSF56281">
    <property type="entry name" value="Metallo-hydrolase/oxidoreductase"/>
    <property type="match status" value="1"/>
</dbReference>
<dbReference type="Pfam" id="PF10996">
    <property type="entry name" value="Beta-Casp"/>
    <property type="match status" value="1"/>
</dbReference>
<dbReference type="EMBL" id="JBHPEI010000041">
    <property type="protein sequence ID" value="MFC1799900.1"/>
    <property type="molecule type" value="Genomic_DNA"/>
</dbReference>
<dbReference type="Proteomes" id="UP001594288">
    <property type="component" value="Unassembled WGS sequence"/>
</dbReference>
<feature type="domain" description="Beta-Casp" evidence="3">
    <location>
        <begin position="257"/>
        <end position="382"/>
    </location>
</feature>